<organism evidence="1 2">
    <name type="scientific">Epichloe festucae (strain Fl1)</name>
    <dbReference type="NCBI Taxonomy" id="877507"/>
    <lineage>
        <taxon>Eukaryota</taxon>
        <taxon>Fungi</taxon>
        <taxon>Dikarya</taxon>
        <taxon>Ascomycota</taxon>
        <taxon>Pezizomycotina</taxon>
        <taxon>Sordariomycetes</taxon>
        <taxon>Hypocreomycetidae</taxon>
        <taxon>Hypocreales</taxon>
        <taxon>Clavicipitaceae</taxon>
        <taxon>Epichloe</taxon>
    </lineage>
</organism>
<dbReference type="Proteomes" id="UP000594364">
    <property type="component" value="Chromosome 6"/>
</dbReference>
<accession>A0A7U3Q198</accession>
<reference evidence="1 2" key="1">
    <citation type="journal article" date="2018" name="PLoS Genet.">
        <title>Repeat elements organise 3D genome structure and mediate transcription in the filamentous fungus Epichloe festucae.</title>
        <authorList>
            <person name="Winter D.J."/>
            <person name="Ganley A.R.D."/>
            <person name="Young C.A."/>
            <person name="Liachko I."/>
            <person name="Schardl C.L."/>
            <person name="Dupont P.Y."/>
            <person name="Berry D."/>
            <person name="Ram A."/>
            <person name="Scott B."/>
            <person name="Cox M.P."/>
        </authorList>
    </citation>
    <scope>NUCLEOTIDE SEQUENCE [LARGE SCALE GENOMIC DNA]</scope>
    <source>
        <strain evidence="1 2">Fl1</strain>
    </source>
</reference>
<protein>
    <recommendedName>
        <fullName evidence="3">Protein kinase domain-containing protein</fullName>
    </recommendedName>
</protein>
<name>A0A7U3Q198_EPIFF</name>
<evidence type="ECO:0000313" key="1">
    <source>
        <dbReference type="EMBL" id="QPH15621.1"/>
    </source>
</evidence>
<keyword evidence="2" id="KW-1185">Reference proteome</keyword>
<dbReference type="OrthoDB" id="5327538at2759"/>
<evidence type="ECO:0008006" key="3">
    <source>
        <dbReference type="Google" id="ProtNLM"/>
    </source>
</evidence>
<sequence>MAELSDHRFDEIGSLFNDGNGGCVIGECLSPSFTWQERDSLDLNRGPFHQEHHYLLSLIEAFTSHARQLPLTPHIFYDPVPDKQHFRTINSHRTAAQRWNDFVVIGQKIDHSKNILFYCIAAQFLLEMVTQLCSGLESGFTLSHSDLHVGNLDVDDNLNITYPPSEALTAAFRSGFGRRSTKIAPELSYSKLWRVSDNTWYFSRLVRLLSKNDYNHFRDLFKLLYKPSAEEAAILYLFHERAERDENKKLLVKLQEEDLTTEEVREKERIFFPPTRIANSDAIAVARKLALMSQMNPSFLAGHILWQWVEEALRQDGSP</sequence>
<dbReference type="AlphaFoldDB" id="A0A7U3Q198"/>
<gene>
    <name evidence="1" type="ORF">C2857_000078</name>
</gene>
<proteinExistence type="predicted"/>
<dbReference type="EMBL" id="CP031390">
    <property type="protein sequence ID" value="QPH15621.1"/>
    <property type="molecule type" value="Genomic_DNA"/>
</dbReference>
<evidence type="ECO:0000313" key="2">
    <source>
        <dbReference type="Proteomes" id="UP000594364"/>
    </source>
</evidence>